<accession>X1F235</accession>
<reference evidence="1" key="1">
    <citation type="journal article" date="2014" name="Front. Microbiol.">
        <title>High frequency of phylogenetically diverse reductive dehalogenase-homologous genes in deep subseafloor sedimentary metagenomes.</title>
        <authorList>
            <person name="Kawai M."/>
            <person name="Futagami T."/>
            <person name="Toyoda A."/>
            <person name="Takaki Y."/>
            <person name="Nishi S."/>
            <person name="Hori S."/>
            <person name="Arai W."/>
            <person name="Tsubouchi T."/>
            <person name="Morono Y."/>
            <person name="Uchiyama I."/>
            <person name="Ito T."/>
            <person name="Fujiyama A."/>
            <person name="Inagaki F."/>
            <person name="Takami H."/>
        </authorList>
    </citation>
    <scope>NUCLEOTIDE SEQUENCE</scope>
    <source>
        <strain evidence="1">Expedition CK06-06</strain>
    </source>
</reference>
<sequence length="137" mass="16518">DKEGMPEDVDMCNVSRKTVEPLRYENSPYAIIGDDKFAVESHQIGQYPDFQCRIIRRRPEMHWINSPHHHLIGWDKYLNIHADLIHYEKDDLRDRERIERGWARCQARRKELGLTADSFEVRVPYDVHKYTNPDDWR</sequence>
<dbReference type="EMBL" id="BART01030165">
    <property type="protein sequence ID" value="GAH14883.1"/>
    <property type="molecule type" value="Genomic_DNA"/>
</dbReference>
<organism evidence="1">
    <name type="scientific">marine sediment metagenome</name>
    <dbReference type="NCBI Taxonomy" id="412755"/>
    <lineage>
        <taxon>unclassified sequences</taxon>
        <taxon>metagenomes</taxon>
        <taxon>ecological metagenomes</taxon>
    </lineage>
</organism>
<evidence type="ECO:0000313" key="1">
    <source>
        <dbReference type="EMBL" id="GAH14883.1"/>
    </source>
</evidence>
<feature type="non-terminal residue" evidence="1">
    <location>
        <position position="1"/>
    </location>
</feature>
<comment type="caution">
    <text evidence="1">The sequence shown here is derived from an EMBL/GenBank/DDBJ whole genome shotgun (WGS) entry which is preliminary data.</text>
</comment>
<proteinExistence type="predicted"/>
<name>X1F235_9ZZZZ</name>
<dbReference type="AlphaFoldDB" id="X1F235"/>
<protein>
    <submittedName>
        <fullName evidence="1">Uncharacterized protein</fullName>
    </submittedName>
</protein>
<gene>
    <name evidence="1" type="ORF">S01H4_52739</name>
</gene>